<evidence type="ECO:0000313" key="2">
    <source>
        <dbReference type="Proteomes" id="UP001609821"/>
    </source>
</evidence>
<name>A0ABW7M6G8_9PSED</name>
<sequence>MPETCDYVCEISNQGWLQGDMVPGEALAGHIPQAVLDAQFEGGMPSHWILISHSCTVHARKHEDAPIVEWLACKLVKKKPYGKYLNALNPRQLHLQLDDKVHLDLKIQRRVWTARSALIELERVPDTQQLSEEQREAIAYWLAHGYTRIAMPDELVERLKLRDADGKPEGLGTHIDSFLEQNSARLDSAWVSFYPKSELKDVSEPYEISFRFLIKNTYRRELQSAQEELDKALSNCADIGAGLTLDLAQVSVLEDFSMLDAKDYTRYNLHDWLSLGDQQCDPQDE</sequence>
<protein>
    <submittedName>
        <fullName evidence="1">Uncharacterized protein</fullName>
    </submittedName>
</protein>
<keyword evidence="2" id="KW-1185">Reference proteome</keyword>
<organism evidence="1 2">
    <name type="scientific">Pseudomonas kulmbachensis</name>
    <dbReference type="NCBI Taxonomy" id="3043408"/>
    <lineage>
        <taxon>Bacteria</taxon>
        <taxon>Pseudomonadati</taxon>
        <taxon>Pseudomonadota</taxon>
        <taxon>Gammaproteobacteria</taxon>
        <taxon>Pseudomonadales</taxon>
        <taxon>Pseudomonadaceae</taxon>
        <taxon>Pseudomonas</taxon>
    </lineage>
</organism>
<gene>
    <name evidence="1" type="ORF">ACHMWK_21340</name>
</gene>
<dbReference type="RefSeq" id="WP_395247543.1">
    <property type="nucleotide sequence ID" value="NZ_JBINXA010000021.1"/>
</dbReference>
<dbReference type="Proteomes" id="UP001609821">
    <property type="component" value="Unassembled WGS sequence"/>
</dbReference>
<evidence type="ECO:0000313" key="1">
    <source>
        <dbReference type="EMBL" id="MFH6568508.1"/>
    </source>
</evidence>
<dbReference type="EMBL" id="JBINXB010000044">
    <property type="protein sequence ID" value="MFH6568508.1"/>
    <property type="molecule type" value="Genomic_DNA"/>
</dbReference>
<comment type="caution">
    <text evidence="1">The sequence shown here is derived from an EMBL/GenBank/DDBJ whole genome shotgun (WGS) entry which is preliminary data.</text>
</comment>
<accession>A0ABW7M6G8</accession>
<reference evidence="1 2" key="1">
    <citation type="submission" date="2024-10" db="EMBL/GenBank/DDBJ databases">
        <title>Aeromonas and Pseudomonas from the Cagarras Archipelago, Rio de Janeiro, Brazil.</title>
        <authorList>
            <person name="Canellas A.L.B."/>
            <person name="Laport M.S."/>
        </authorList>
    </citation>
    <scope>NUCLEOTIDE SEQUENCE [LARGE SCALE GENOMIC DNA]</scope>
    <source>
        <strain evidence="1 2">CPF-4</strain>
    </source>
</reference>
<proteinExistence type="predicted"/>